<reference evidence="2 3" key="1">
    <citation type="submission" date="2023-05" db="EMBL/GenBank/DDBJ databases">
        <title>Actinoplanes sp. NEAU-A12 genome sequencing.</title>
        <authorList>
            <person name="Wang Z.-S."/>
        </authorList>
    </citation>
    <scope>NUCLEOTIDE SEQUENCE [LARGE SCALE GENOMIC DNA]</scope>
    <source>
        <strain evidence="2 3">NEAU-A12</strain>
    </source>
</reference>
<dbReference type="SUPFAM" id="SSF48452">
    <property type="entry name" value="TPR-like"/>
    <property type="match status" value="1"/>
</dbReference>
<keyword evidence="2" id="KW-0808">Transferase</keyword>
<dbReference type="NCBIfam" id="TIGR00254">
    <property type="entry name" value="GGDEF"/>
    <property type="match status" value="1"/>
</dbReference>
<dbReference type="SUPFAM" id="SSF55073">
    <property type="entry name" value="Nucleotide cyclase"/>
    <property type="match status" value="1"/>
</dbReference>
<proteinExistence type="predicted"/>
<dbReference type="GO" id="GO:0052621">
    <property type="term" value="F:diguanylate cyclase activity"/>
    <property type="evidence" value="ECO:0007669"/>
    <property type="project" value="UniProtKB-EC"/>
</dbReference>
<dbReference type="EC" id="2.7.7.65" evidence="2"/>
<dbReference type="RefSeq" id="WP_282762276.1">
    <property type="nucleotide sequence ID" value="NZ_JASCTH010000014.1"/>
</dbReference>
<dbReference type="Gene3D" id="3.30.70.270">
    <property type="match status" value="1"/>
</dbReference>
<dbReference type="PROSITE" id="PS50887">
    <property type="entry name" value="GGDEF"/>
    <property type="match status" value="1"/>
</dbReference>
<evidence type="ECO:0000313" key="2">
    <source>
        <dbReference type="EMBL" id="MDI6101400.1"/>
    </source>
</evidence>
<dbReference type="Proteomes" id="UP001241758">
    <property type="component" value="Unassembled WGS sequence"/>
</dbReference>
<comment type="caution">
    <text evidence="2">The sequence shown here is derived from an EMBL/GenBank/DDBJ whole genome shotgun (WGS) entry which is preliminary data.</text>
</comment>
<dbReference type="InterPro" id="IPR000160">
    <property type="entry name" value="GGDEF_dom"/>
</dbReference>
<protein>
    <submittedName>
        <fullName evidence="2">GGDEF domain-containing protein</fullName>
        <ecNumber evidence="2">2.7.7.65</ecNumber>
    </submittedName>
</protein>
<dbReference type="Pfam" id="PF00990">
    <property type="entry name" value="GGDEF"/>
    <property type="match status" value="1"/>
</dbReference>
<evidence type="ECO:0000313" key="3">
    <source>
        <dbReference type="Proteomes" id="UP001241758"/>
    </source>
</evidence>
<dbReference type="InterPro" id="IPR043128">
    <property type="entry name" value="Rev_trsase/Diguanyl_cyclase"/>
</dbReference>
<dbReference type="SMART" id="SM00267">
    <property type="entry name" value="GGDEF"/>
    <property type="match status" value="1"/>
</dbReference>
<dbReference type="CDD" id="cd01949">
    <property type="entry name" value="GGDEF"/>
    <property type="match status" value="1"/>
</dbReference>
<dbReference type="InterPro" id="IPR050469">
    <property type="entry name" value="Diguanylate_Cyclase"/>
</dbReference>
<feature type="domain" description="GGDEF" evidence="1">
    <location>
        <begin position="383"/>
        <end position="516"/>
    </location>
</feature>
<evidence type="ECO:0000259" key="1">
    <source>
        <dbReference type="PROSITE" id="PS50887"/>
    </source>
</evidence>
<keyword evidence="3" id="KW-1185">Reference proteome</keyword>
<sequence length="516" mass="56207">MDVPGFSASEVSAAVTELEDTYVFDTVTMRAHAAELERRAYELDEPLLAARARLCLGHLCLRAGEVADADRIIRQVNRWATEHGDRQLLARSHSLWASVHRHSGDDAAALDHMVIAVELLDAHCSPYLQIWARVKLADALGQLGSMDAARERYADAEQLAERLGQERVHVGVLNNWAWTECDTGNPGEAGAVVARMLDCATRYGFALEPADMDTVAAVQIANGAYAQAEELLLICIERHRRDDDYEEADALPEYLLSLARARRGRGTLDPAQHALDECRDLCAARGLNALLARVHAEQAEIHAARGEFAEAFMEHRAYVAAVMNAHSEQREASARTRLALLETAEARREAADFRAQARHDALTGVYNRRFVDEVLPVLAADGTLCAVALLDIDHFKRLNDELSHATGDRVLVTVAEILHAAVSRLGPDAFVARIGGEEFLIALPRRSAAEAATIADTVRGAVRAHPWVDLTRGLPVTVSIGVAGTDEGGDAPSALLSRADARLYEAKRGGRDRVAS</sequence>
<name>A0ABT6WNT9_9ACTN</name>
<accession>A0ABT6WNT9</accession>
<dbReference type="InterPro" id="IPR011990">
    <property type="entry name" value="TPR-like_helical_dom_sf"/>
</dbReference>
<gene>
    <name evidence="2" type="ORF">QLQ12_22545</name>
</gene>
<dbReference type="Gene3D" id="1.25.40.10">
    <property type="entry name" value="Tetratricopeptide repeat domain"/>
    <property type="match status" value="1"/>
</dbReference>
<keyword evidence="2" id="KW-0548">Nucleotidyltransferase</keyword>
<dbReference type="PANTHER" id="PTHR45138:SF9">
    <property type="entry name" value="DIGUANYLATE CYCLASE DGCM-RELATED"/>
    <property type="match status" value="1"/>
</dbReference>
<dbReference type="InterPro" id="IPR029787">
    <property type="entry name" value="Nucleotide_cyclase"/>
</dbReference>
<dbReference type="EMBL" id="JASCTH010000014">
    <property type="protein sequence ID" value="MDI6101400.1"/>
    <property type="molecule type" value="Genomic_DNA"/>
</dbReference>
<dbReference type="PANTHER" id="PTHR45138">
    <property type="entry name" value="REGULATORY COMPONENTS OF SENSORY TRANSDUCTION SYSTEM"/>
    <property type="match status" value="1"/>
</dbReference>
<organism evidence="2 3">
    <name type="scientific">Actinoplanes sandaracinus</name>
    <dbReference type="NCBI Taxonomy" id="3045177"/>
    <lineage>
        <taxon>Bacteria</taxon>
        <taxon>Bacillati</taxon>
        <taxon>Actinomycetota</taxon>
        <taxon>Actinomycetes</taxon>
        <taxon>Micromonosporales</taxon>
        <taxon>Micromonosporaceae</taxon>
        <taxon>Actinoplanes</taxon>
    </lineage>
</organism>